<evidence type="ECO:0000256" key="10">
    <source>
        <dbReference type="ARBA" id="ARBA00023136"/>
    </source>
</evidence>
<dbReference type="InterPro" id="IPR006076">
    <property type="entry name" value="FAD-dep_OxRdtase"/>
</dbReference>
<reference evidence="12 13" key="1">
    <citation type="submission" date="2018-04" db="EMBL/GenBank/DDBJ databases">
        <title>Genomic sequence of a freshwater isolate of Shewanella morhuae.</title>
        <authorList>
            <person name="Castillo D.E."/>
            <person name="Gram L."/>
        </authorList>
    </citation>
    <scope>NUCLEOTIDE SEQUENCE [LARGE SCALE GENOMIC DNA]</scope>
    <source>
        <strain evidence="12 13">CW7</strain>
    </source>
</reference>
<dbReference type="Pfam" id="PF08269">
    <property type="entry name" value="dCache_2"/>
    <property type="match status" value="1"/>
</dbReference>
<dbReference type="Proteomes" id="UP000240506">
    <property type="component" value="Unassembled WGS sequence"/>
</dbReference>
<dbReference type="InterPro" id="IPR000447">
    <property type="entry name" value="G3P_DH_FAD-dep"/>
</dbReference>
<keyword evidence="5" id="KW-0285">Flavoprotein</keyword>
<evidence type="ECO:0000256" key="8">
    <source>
        <dbReference type="ARBA" id="ARBA00022989"/>
    </source>
</evidence>
<name>A0ABX5HYB1_9GAMM</name>
<dbReference type="Gene3D" id="3.30.450.20">
    <property type="entry name" value="PAS domain"/>
    <property type="match status" value="1"/>
</dbReference>
<evidence type="ECO:0000256" key="6">
    <source>
        <dbReference type="ARBA" id="ARBA00022692"/>
    </source>
</evidence>
<keyword evidence="4" id="KW-1003">Cell membrane</keyword>
<dbReference type="EMBL" id="PYSG01000002">
    <property type="protein sequence ID" value="PTA51152.1"/>
    <property type="molecule type" value="Genomic_DNA"/>
</dbReference>
<keyword evidence="6" id="KW-0812">Transmembrane</keyword>
<evidence type="ECO:0000313" key="12">
    <source>
        <dbReference type="EMBL" id="PTA51152.1"/>
    </source>
</evidence>
<dbReference type="InterPro" id="IPR004010">
    <property type="entry name" value="Double_Cache_2"/>
</dbReference>
<comment type="cofactor">
    <cofactor evidence="1">
        <name>FAD</name>
        <dbReference type="ChEBI" id="CHEBI:57692"/>
    </cofactor>
</comment>
<gene>
    <name evidence="12" type="ORF">C9I43_11920</name>
</gene>
<evidence type="ECO:0000313" key="13">
    <source>
        <dbReference type="Proteomes" id="UP000240506"/>
    </source>
</evidence>
<organism evidence="12 13">
    <name type="scientific">Shewanella morhuae</name>
    <dbReference type="NCBI Taxonomy" id="365591"/>
    <lineage>
        <taxon>Bacteria</taxon>
        <taxon>Pseudomonadati</taxon>
        <taxon>Pseudomonadota</taxon>
        <taxon>Gammaproteobacteria</taxon>
        <taxon>Alteromonadales</taxon>
        <taxon>Shewanellaceae</taxon>
        <taxon>Shewanella</taxon>
    </lineage>
</organism>
<comment type="subcellular location">
    <subcellularLocation>
        <location evidence="2">Cell membrane</location>
        <topology evidence="2">Multi-pass membrane protein</topology>
    </subcellularLocation>
</comment>
<comment type="similarity">
    <text evidence="3">Belongs to the FAD-dependent glycerol-3-phosphate dehydrogenase family.</text>
</comment>
<dbReference type="PANTHER" id="PTHR11985:SF15">
    <property type="entry name" value="GLYCEROL-3-PHOSPHATE DEHYDROGENASE, MITOCHONDRIAL"/>
    <property type="match status" value="1"/>
</dbReference>
<dbReference type="SMART" id="SM01049">
    <property type="entry name" value="Cache_2"/>
    <property type="match status" value="1"/>
</dbReference>
<accession>A0ABX5HYB1</accession>
<dbReference type="Pfam" id="PF01266">
    <property type="entry name" value="DAO"/>
    <property type="match status" value="1"/>
</dbReference>
<evidence type="ECO:0000256" key="2">
    <source>
        <dbReference type="ARBA" id="ARBA00004651"/>
    </source>
</evidence>
<keyword evidence="9" id="KW-0560">Oxidoreductase</keyword>
<protein>
    <submittedName>
        <fullName evidence="12">FAD-dependent oxidoreductase</fullName>
    </submittedName>
</protein>
<dbReference type="InterPro" id="IPR033480">
    <property type="entry name" value="sCache_2"/>
</dbReference>
<evidence type="ECO:0000256" key="3">
    <source>
        <dbReference type="ARBA" id="ARBA00007330"/>
    </source>
</evidence>
<evidence type="ECO:0000256" key="1">
    <source>
        <dbReference type="ARBA" id="ARBA00001974"/>
    </source>
</evidence>
<dbReference type="PANTHER" id="PTHR11985">
    <property type="entry name" value="GLYCEROL-3-PHOSPHATE DEHYDROGENASE"/>
    <property type="match status" value="1"/>
</dbReference>
<evidence type="ECO:0000256" key="4">
    <source>
        <dbReference type="ARBA" id="ARBA00022475"/>
    </source>
</evidence>
<keyword evidence="7" id="KW-0274">FAD</keyword>
<keyword evidence="13" id="KW-1185">Reference proteome</keyword>
<feature type="domain" description="Single Cache" evidence="11">
    <location>
        <begin position="45"/>
        <end position="124"/>
    </location>
</feature>
<keyword evidence="10" id="KW-0472">Membrane</keyword>
<evidence type="ECO:0000256" key="9">
    <source>
        <dbReference type="ARBA" id="ARBA00023002"/>
    </source>
</evidence>
<dbReference type="Gene3D" id="3.30.9.10">
    <property type="entry name" value="D-Amino Acid Oxidase, subunit A, domain 2"/>
    <property type="match status" value="1"/>
</dbReference>
<dbReference type="SUPFAM" id="SSF51905">
    <property type="entry name" value="FAD/NAD(P)-binding domain"/>
    <property type="match status" value="1"/>
</dbReference>
<evidence type="ECO:0000259" key="11">
    <source>
        <dbReference type="SMART" id="SM01049"/>
    </source>
</evidence>
<dbReference type="InterPro" id="IPR036188">
    <property type="entry name" value="FAD/NAD-bd_sf"/>
</dbReference>
<dbReference type="Gene3D" id="3.50.50.60">
    <property type="entry name" value="FAD/NAD(P)-binding domain"/>
    <property type="match status" value="1"/>
</dbReference>
<sequence>MSDFSLRNKLLMLALFPLILALLVLMSVSYYIEEDALTNTVGTFRTKLVDERKQQIKEATEIAAGIVSYQLSLKERGDVNQALRDIRFGSAGYFFIYDSQGKNIFHATMPNLEGQNKMDMTLAPTLVKAVPFYIPVYDNSQRSPLTIRAGLSLYALLSQFDPLGQFVSLPAVHWHRLTGLKLTGLKAVFQYWDAQTDDKLLTQAVARSAQALGAEVYAEAELVALTHRHENCELSFSHRGEICKAEAKLVINAAGPWVNAVLSKVLPPLAGVELDWVQGSHVLLDIPAPNGILYLESCFDQRVIFVMPWYGQTLVGTTETELASLDTPPKATVSEINYLLGIYKHYFPLAPELDALKAKITQTFCGIRVLPKQNSQAFERPRDTLMQTSISHPRILSLYGGKLTTFRSTSAEVLEWIEKAIGKRVSIADVNKLTLS</sequence>
<evidence type="ECO:0000256" key="5">
    <source>
        <dbReference type="ARBA" id="ARBA00022630"/>
    </source>
</evidence>
<comment type="caution">
    <text evidence="12">The sequence shown here is derived from an EMBL/GenBank/DDBJ whole genome shotgun (WGS) entry which is preliminary data.</text>
</comment>
<evidence type="ECO:0000256" key="7">
    <source>
        <dbReference type="ARBA" id="ARBA00022827"/>
    </source>
</evidence>
<proteinExistence type="inferred from homology"/>
<dbReference type="RefSeq" id="WP_107883591.1">
    <property type="nucleotide sequence ID" value="NZ_PYSG01000002.1"/>
</dbReference>
<keyword evidence="8" id="KW-1133">Transmembrane helix</keyword>